<dbReference type="RefSeq" id="WP_380856098.1">
    <property type="nucleotide sequence ID" value="NZ_JBHRXV010000001.1"/>
</dbReference>
<accession>A0ABV7X5C9</accession>
<evidence type="ECO:0000313" key="1">
    <source>
        <dbReference type="EMBL" id="MFC3711355.1"/>
    </source>
</evidence>
<dbReference type="GO" id="GO:0051213">
    <property type="term" value="F:dioxygenase activity"/>
    <property type="evidence" value="ECO:0007669"/>
    <property type="project" value="UniProtKB-KW"/>
</dbReference>
<evidence type="ECO:0000313" key="2">
    <source>
        <dbReference type="Proteomes" id="UP001595615"/>
    </source>
</evidence>
<protein>
    <submittedName>
        <fullName evidence="1">Phytanoyl-CoA dioxygenase</fullName>
    </submittedName>
</protein>
<name>A0ABV7X5C9_9SPHN</name>
<keyword evidence="1" id="KW-0223">Dioxygenase</keyword>
<gene>
    <name evidence="1" type="ORF">ACFOMD_02155</name>
</gene>
<comment type="caution">
    <text evidence="1">The sequence shown here is derived from an EMBL/GenBank/DDBJ whole genome shotgun (WGS) entry which is preliminary data.</text>
</comment>
<keyword evidence="2" id="KW-1185">Reference proteome</keyword>
<reference evidence="2" key="1">
    <citation type="journal article" date="2019" name="Int. J. Syst. Evol. Microbiol.">
        <title>The Global Catalogue of Microorganisms (GCM) 10K type strain sequencing project: providing services to taxonomists for standard genome sequencing and annotation.</title>
        <authorList>
            <consortium name="The Broad Institute Genomics Platform"/>
            <consortium name="The Broad Institute Genome Sequencing Center for Infectious Disease"/>
            <person name="Wu L."/>
            <person name="Ma J."/>
        </authorList>
    </citation>
    <scope>NUCLEOTIDE SEQUENCE [LARGE SCALE GENOMIC DNA]</scope>
    <source>
        <strain evidence="2">KCTC 42644</strain>
    </source>
</reference>
<proteinExistence type="predicted"/>
<dbReference type="Proteomes" id="UP001595615">
    <property type="component" value="Unassembled WGS sequence"/>
</dbReference>
<dbReference type="Gene3D" id="2.60.120.620">
    <property type="entry name" value="q2cbj1_9rhob like domain"/>
    <property type="match status" value="1"/>
</dbReference>
<sequence>MTDILDDLTVEAFMRDGFIRLDGAFPPELAAAAREVMWADMGVRPDDPAGWTQPVVRLGHYFTPPFTEAANTPRLHAAYDALVGAGNWIEPKAVGTFPVRFPSDADPGDAGWHIDVSFGTDAPDFFDWRANIFSKGRSLLLLLLFSDVGEDDAPTKIRVGSHVGMARLLAPAGEAGLTLRDLVAADFGGTGGSEEAIATGPAGTAYLCHPFLVHSAQPHRGRTPRFMAQPPLLPSGDMAITGEGLPPVAEAIRRALAPPAG</sequence>
<dbReference type="EMBL" id="JBHRXV010000001">
    <property type="protein sequence ID" value="MFC3711355.1"/>
    <property type="molecule type" value="Genomic_DNA"/>
</dbReference>
<organism evidence="1 2">
    <name type="scientific">Sphingoaurantiacus capsulatus</name>
    <dbReference type="NCBI Taxonomy" id="1771310"/>
    <lineage>
        <taxon>Bacteria</taxon>
        <taxon>Pseudomonadati</taxon>
        <taxon>Pseudomonadota</taxon>
        <taxon>Alphaproteobacteria</taxon>
        <taxon>Sphingomonadales</taxon>
        <taxon>Sphingosinicellaceae</taxon>
        <taxon>Sphingoaurantiacus</taxon>
    </lineage>
</organism>
<dbReference type="SUPFAM" id="SSF51197">
    <property type="entry name" value="Clavaminate synthase-like"/>
    <property type="match status" value="1"/>
</dbReference>
<keyword evidence="1" id="KW-0560">Oxidoreductase</keyword>